<dbReference type="NCBIfam" id="TIGR00376">
    <property type="entry name" value="IGHMBP2 family helicase"/>
    <property type="match status" value="1"/>
</dbReference>
<protein>
    <recommendedName>
        <fullName evidence="4">DNA helicase</fullName>
        <ecNumber evidence="4">3.6.4.12</ecNumber>
    </recommendedName>
</protein>
<dbReference type="InterPro" id="IPR014044">
    <property type="entry name" value="CAP_dom"/>
</dbReference>
<evidence type="ECO:0000256" key="10">
    <source>
        <dbReference type="ARBA" id="ARBA00023242"/>
    </source>
</evidence>
<feature type="domain" description="SCP" evidence="12">
    <location>
        <begin position="862"/>
        <end position="985"/>
    </location>
</feature>
<dbReference type="Pfam" id="PF00188">
    <property type="entry name" value="CAP"/>
    <property type="match status" value="1"/>
</dbReference>
<dbReference type="InterPro" id="IPR041679">
    <property type="entry name" value="DNA2/NAM7-like_C"/>
</dbReference>
<dbReference type="PANTHER" id="PTHR43788">
    <property type="entry name" value="DNA2/NAM7 HELICASE FAMILY MEMBER"/>
    <property type="match status" value="1"/>
</dbReference>
<evidence type="ECO:0000259" key="13">
    <source>
        <dbReference type="SMART" id="SM00382"/>
    </source>
</evidence>
<evidence type="ECO:0000256" key="11">
    <source>
        <dbReference type="SAM" id="MobiDB-lite"/>
    </source>
</evidence>
<evidence type="ECO:0000256" key="4">
    <source>
        <dbReference type="ARBA" id="ARBA00012551"/>
    </source>
</evidence>
<dbReference type="InterPro" id="IPR041677">
    <property type="entry name" value="DNA2/NAM7_AAA_11"/>
</dbReference>
<feature type="compositionally biased region" description="Acidic residues" evidence="11">
    <location>
        <begin position="787"/>
        <end position="799"/>
    </location>
</feature>
<evidence type="ECO:0000256" key="3">
    <source>
        <dbReference type="ARBA" id="ARBA00007913"/>
    </source>
</evidence>
<evidence type="ECO:0000313" key="15">
    <source>
        <dbReference type="Proteomes" id="UP000825434"/>
    </source>
</evidence>
<dbReference type="Gene3D" id="3.40.50.300">
    <property type="entry name" value="P-loop containing nucleotide triphosphate hydrolases"/>
    <property type="match status" value="2"/>
</dbReference>
<comment type="similarity">
    <text evidence="3">Belongs to the DNA2/NAM7 helicase family.</text>
</comment>
<name>A0ABX8IAV6_9ASCO</name>
<keyword evidence="7" id="KW-0378">Hydrolase</keyword>
<keyword evidence="5" id="KW-0963">Cytoplasm</keyword>
<dbReference type="Gene3D" id="3.40.33.10">
    <property type="entry name" value="CAP"/>
    <property type="match status" value="1"/>
</dbReference>
<evidence type="ECO:0000256" key="2">
    <source>
        <dbReference type="ARBA" id="ARBA00004496"/>
    </source>
</evidence>
<evidence type="ECO:0000256" key="9">
    <source>
        <dbReference type="ARBA" id="ARBA00022840"/>
    </source>
</evidence>
<dbReference type="SMART" id="SM00198">
    <property type="entry name" value="SCP"/>
    <property type="match status" value="1"/>
</dbReference>
<keyword evidence="8" id="KW-0347">Helicase</keyword>
<dbReference type="InterPro" id="IPR035940">
    <property type="entry name" value="CAP_sf"/>
</dbReference>
<sequence length="994" mass="108799">MLAQEKLAQEFVNAINLELQCDNVLTDSYLSKYSPKKLASFGLAIVNLTMTNMRSGIGGKSLIELGLDPAVSQPDEEIKSGSLRVGDIVQLDKLKSATAKDTESTALEGVVTRLSSSAVIVSVEEDTSDDKLLNLYNNTGNDHSRMWVVKLTNYITYKRMLQAMKRLETLSEGSKSEVLRILLGEASFVPRTAPKSRTTFFDKSLNDSQKKAIDFAIHISPVTIIHGPPGTGKTYTLIELIKQLTFNQGERVLVCGASNISVDNILERLSPVFTTEDDGAKKSRRKAKTSLNNEHLIRIGHPARLLEANHKHSLDVLSKSSSSSGEAGEQRAILRDVEKDISSTLTQIKKCKRYGERKALWGEVKSLRKELRTREQKIVSELLRNARVILSTLHGAGSNELFNLYKSGEFNSDNPFFDTIVIDEVSQSLEPQCWIALATHLGVKRLVIAGDNLQLPATVKSKEEADNLRKKKGSDPLADLEFTLFDRLMEHHGGADYKKLLDVQYRMNTEIMEFPSETLYGGQLKAADSVKDIILRDLKDVDETDDTQIPCVWYDTQGGDFPERVEDDEGKSVLASSGSKYNDSEAAVAVQHIGQLIEAGVKPEQIGVISPYSAQVAVLKKALQKLEVAVEVSTIDGFQGREKEAIVVSLVRSNDEREIGFLSDKRRLNVAMTRPKRHLCIIGDMETLERSGDRFLRDWVKYCEEKYEISSYSPSLSSFLLDKQPNSHILLTTIFTMKFSLALVAAYAASVSARTFYETNTHFVTVDADGKPVGGSQATAVAASGGDDNDNQGDDNQGDDNDRGDVVSIVTQGFVHNSGFGFDSSTEAASTSEPPATTVTPPSSPSSSESSASSSPSSDVSGFEKDILDAHNSRRSKHSAPALSWSDELASYAQNMADKYSCGSSLQHSGGKYGENLAVGYDGAEATVKAWYDEGDDYDYSSATTFNHFTQVIWKGSTELGCAKKDCDGSPYVVCEYSPAGNMVGSGKKNLSSN</sequence>
<accession>A0ABX8IAV6</accession>
<dbReference type="InterPro" id="IPR004483">
    <property type="entry name" value="SMUBP-2/Hcs1-like"/>
</dbReference>
<dbReference type="InterPro" id="IPR027417">
    <property type="entry name" value="P-loop_NTPase"/>
</dbReference>
<dbReference type="EMBL" id="CP076664">
    <property type="protein sequence ID" value="QWU89030.1"/>
    <property type="molecule type" value="Genomic_DNA"/>
</dbReference>
<dbReference type="EC" id="3.6.4.12" evidence="4"/>
<dbReference type="Pfam" id="PF13086">
    <property type="entry name" value="AAA_11"/>
    <property type="match status" value="1"/>
</dbReference>
<feature type="compositionally biased region" description="Low complexity" evidence="11">
    <location>
        <begin position="824"/>
        <end position="858"/>
    </location>
</feature>
<proteinExistence type="inferred from homology"/>
<dbReference type="Pfam" id="PF21138">
    <property type="entry name" value="SMUBP-2_HCS1_1B"/>
    <property type="match status" value="1"/>
</dbReference>
<dbReference type="CDD" id="cd18808">
    <property type="entry name" value="SF1_C_Upf1"/>
    <property type="match status" value="1"/>
</dbReference>
<reference evidence="14 15" key="1">
    <citation type="submission" date="2021-06" db="EMBL/GenBank/DDBJ databases">
        <title>Candida outbreak in Lebanon.</title>
        <authorList>
            <person name="Finianos M."/>
        </authorList>
    </citation>
    <scope>NUCLEOTIDE SEQUENCE [LARGE SCALE GENOMIC DNA]</scope>
    <source>
        <strain evidence="14">CA3LBN</strain>
    </source>
</reference>
<dbReference type="Gene3D" id="2.40.30.270">
    <property type="match status" value="1"/>
</dbReference>
<dbReference type="InterPro" id="IPR048761">
    <property type="entry name" value="SMUBP-2_HCS1_1B"/>
</dbReference>
<feature type="domain" description="AAA+ ATPase" evidence="13">
    <location>
        <begin position="219"/>
        <end position="495"/>
    </location>
</feature>
<keyword evidence="10" id="KW-0539">Nucleus</keyword>
<evidence type="ECO:0000313" key="14">
    <source>
        <dbReference type="EMBL" id="QWU89030.1"/>
    </source>
</evidence>
<keyword evidence="15" id="KW-1185">Reference proteome</keyword>
<evidence type="ECO:0000256" key="8">
    <source>
        <dbReference type="ARBA" id="ARBA00022806"/>
    </source>
</evidence>
<evidence type="ECO:0000259" key="12">
    <source>
        <dbReference type="SMART" id="SM00198"/>
    </source>
</evidence>
<dbReference type="Pfam" id="PF13087">
    <property type="entry name" value="AAA_12"/>
    <property type="match status" value="1"/>
</dbReference>
<dbReference type="SMART" id="SM00382">
    <property type="entry name" value="AAA"/>
    <property type="match status" value="1"/>
</dbReference>
<dbReference type="SUPFAM" id="SSF55797">
    <property type="entry name" value="PR-1-like"/>
    <property type="match status" value="1"/>
</dbReference>
<dbReference type="InterPro" id="IPR001283">
    <property type="entry name" value="CRISP-related"/>
</dbReference>
<comment type="subcellular location">
    <subcellularLocation>
        <location evidence="2">Cytoplasm</location>
    </subcellularLocation>
    <subcellularLocation>
        <location evidence="1">Nucleus</location>
    </subcellularLocation>
</comment>
<organism evidence="14 15">
    <name type="scientific">Candidozyma haemuli</name>
    <dbReference type="NCBI Taxonomy" id="45357"/>
    <lineage>
        <taxon>Eukaryota</taxon>
        <taxon>Fungi</taxon>
        <taxon>Dikarya</taxon>
        <taxon>Ascomycota</taxon>
        <taxon>Saccharomycotina</taxon>
        <taxon>Pichiomycetes</taxon>
        <taxon>Metschnikowiaceae</taxon>
        <taxon>Candidozyma</taxon>
    </lineage>
</organism>
<dbReference type="PRINTS" id="PR00837">
    <property type="entry name" value="V5TPXLIKE"/>
</dbReference>
<evidence type="ECO:0000256" key="5">
    <source>
        <dbReference type="ARBA" id="ARBA00022490"/>
    </source>
</evidence>
<evidence type="ECO:0000256" key="7">
    <source>
        <dbReference type="ARBA" id="ARBA00022801"/>
    </source>
</evidence>
<evidence type="ECO:0000256" key="1">
    <source>
        <dbReference type="ARBA" id="ARBA00004123"/>
    </source>
</evidence>
<keyword evidence="6" id="KW-0547">Nucleotide-binding</keyword>
<feature type="region of interest" description="Disordered" evidence="11">
    <location>
        <begin position="822"/>
        <end position="863"/>
    </location>
</feature>
<dbReference type="PANTHER" id="PTHR43788:SF8">
    <property type="entry name" value="DNA-BINDING PROTEIN SMUBP-2"/>
    <property type="match status" value="1"/>
</dbReference>
<keyword evidence="9" id="KW-0067">ATP-binding</keyword>
<dbReference type="Proteomes" id="UP000825434">
    <property type="component" value="Chromosome 4"/>
</dbReference>
<dbReference type="InterPro" id="IPR047187">
    <property type="entry name" value="SF1_C_Upf1"/>
</dbReference>
<dbReference type="CDD" id="cd05384">
    <property type="entry name" value="CAP_PRY1-like"/>
    <property type="match status" value="1"/>
</dbReference>
<dbReference type="InterPro" id="IPR003593">
    <property type="entry name" value="AAA+_ATPase"/>
</dbReference>
<evidence type="ECO:0000256" key="6">
    <source>
        <dbReference type="ARBA" id="ARBA00022741"/>
    </source>
</evidence>
<dbReference type="SUPFAM" id="SSF52540">
    <property type="entry name" value="P-loop containing nucleoside triphosphate hydrolases"/>
    <property type="match status" value="1"/>
</dbReference>
<feature type="region of interest" description="Disordered" evidence="11">
    <location>
        <begin position="775"/>
        <end position="805"/>
    </location>
</feature>
<dbReference type="InterPro" id="IPR050534">
    <property type="entry name" value="Coronavir_polyprotein_1ab"/>
</dbReference>
<gene>
    <name evidence="14" type="ORF">CA3LBN_003353</name>
</gene>